<dbReference type="InterPro" id="IPR027417">
    <property type="entry name" value="P-loop_NTPase"/>
</dbReference>
<evidence type="ECO:0000313" key="4">
    <source>
        <dbReference type="Proteomes" id="UP000694541"/>
    </source>
</evidence>
<sequence length="135" mass="14298">MKERRASQKLSSKAVMDPNQNVKCKIVVVGDSQCGKTALLHVFAKDCFPEVGRGWGGGGTGTGLGPGPRPIPGRRWARADRALSPGRATSPPFSRTTRPASRSTRSASSSASGTLRGLLTMTMSARFPIQILMLS</sequence>
<feature type="region of interest" description="Disordered" evidence="2">
    <location>
        <begin position="56"/>
        <end position="113"/>
    </location>
</feature>
<reference evidence="3" key="1">
    <citation type="submission" date="2025-08" db="UniProtKB">
        <authorList>
            <consortium name="Ensembl"/>
        </authorList>
    </citation>
    <scope>IDENTIFICATION</scope>
</reference>
<dbReference type="Pfam" id="PF00071">
    <property type="entry name" value="Ras"/>
    <property type="match status" value="1"/>
</dbReference>
<dbReference type="InterPro" id="IPR001806">
    <property type="entry name" value="Small_GTPase"/>
</dbReference>
<dbReference type="GO" id="GO:0005525">
    <property type="term" value="F:GTP binding"/>
    <property type="evidence" value="ECO:0007669"/>
    <property type="project" value="InterPro"/>
</dbReference>
<evidence type="ECO:0000256" key="1">
    <source>
        <dbReference type="ARBA" id="ARBA00022741"/>
    </source>
</evidence>
<feature type="compositionally biased region" description="Gly residues" evidence="2">
    <location>
        <begin position="56"/>
        <end position="66"/>
    </location>
</feature>
<name>A0A8B9MF55_9AVES</name>
<keyword evidence="4" id="KW-1185">Reference proteome</keyword>
<evidence type="ECO:0000256" key="2">
    <source>
        <dbReference type="SAM" id="MobiDB-lite"/>
    </source>
</evidence>
<dbReference type="Ensembl" id="ENSANIT00000007544.1">
    <property type="protein sequence ID" value="ENSANIP00000007296.1"/>
    <property type="gene ID" value="ENSANIG00000004965.1"/>
</dbReference>
<reference evidence="3" key="2">
    <citation type="submission" date="2025-09" db="UniProtKB">
        <authorList>
            <consortium name="Ensembl"/>
        </authorList>
    </citation>
    <scope>IDENTIFICATION</scope>
</reference>
<dbReference type="SUPFAM" id="SSF52540">
    <property type="entry name" value="P-loop containing nucleoside triphosphate hydrolases"/>
    <property type="match status" value="1"/>
</dbReference>
<dbReference type="Gene3D" id="3.40.50.300">
    <property type="entry name" value="P-loop containing nucleotide triphosphate hydrolases"/>
    <property type="match status" value="1"/>
</dbReference>
<dbReference type="AlphaFoldDB" id="A0A8B9MF55"/>
<dbReference type="Proteomes" id="UP000694541">
    <property type="component" value="Unplaced"/>
</dbReference>
<dbReference type="GO" id="GO:0003924">
    <property type="term" value="F:GTPase activity"/>
    <property type="evidence" value="ECO:0007669"/>
    <property type="project" value="InterPro"/>
</dbReference>
<keyword evidence="1" id="KW-0547">Nucleotide-binding</keyword>
<feature type="compositionally biased region" description="Low complexity" evidence="2">
    <location>
        <begin position="87"/>
        <end position="112"/>
    </location>
</feature>
<organism evidence="3 4">
    <name type="scientific">Accipiter nisus</name>
    <name type="common">Eurasian sparrowhawk</name>
    <dbReference type="NCBI Taxonomy" id="211598"/>
    <lineage>
        <taxon>Eukaryota</taxon>
        <taxon>Metazoa</taxon>
        <taxon>Chordata</taxon>
        <taxon>Craniata</taxon>
        <taxon>Vertebrata</taxon>
        <taxon>Euteleostomi</taxon>
        <taxon>Archelosauria</taxon>
        <taxon>Archosauria</taxon>
        <taxon>Dinosauria</taxon>
        <taxon>Saurischia</taxon>
        <taxon>Theropoda</taxon>
        <taxon>Coelurosauria</taxon>
        <taxon>Aves</taxon>
        <taxon>Neognathae</taxon>
        <taxon>Neoaves</taxon>
        <taxon>Telluraves</taxon>
        <taxon>Accipitrimorphae</taxon>
        <taxon>Accipitriformes</taxon>
        <taxon>Accipitridae</taxon>
        <taxon>Accipitrinae</taxon>
        <taxon>Accipiter</taxon>
    </lineage>
</organism>
<accession>A0A8B9MF55</accession>
<proteinExistence type="predicted"/>
<evidence type="ECO:0000313" key="3">
    <source>
        <dbReference type="Ensembl" id="ENSANIP00000007296.1"/>
    </source>
</evidence>
<protein>
    <submittedName>
        <fullName evidence="3">Uncharacterized protein</fullName>
    </submittedName>
</protein>